<feature type="compositionally biased region" description="Basic and acidic residues" evidence="1">
    <location>
        <begin position="182"/>
        <end position="192"/>
    </location>
</feature>
<dbReference type="EMBL" id="CABWIH010000043">
    <property type="protein sequence ID" value="VWL99430.1"/>
    <property type="molecule type" value="Genomic_DNA"/>
</dbReference>
<evidence type="ECO:0000313" key="4">
    <source>
        <dbReference type="Proteomes" id="UP000330807"/>
    </source>
</evidence>
<dbReference type="Proteomes" id="UP000330807">
    <property type="component" value="Unassembled WGS sequence"/>
</dbReference>
<name>A0A5K1J837_9ACTN</name>
<accession>A0A5K1J837</accession>
<dbReference type="RefSeq" id="WP_156063780.1">
    <property type="nucleotide sequence ID" value="NZ_CABWIH010000043.1"/>
</dbReference>
<sequence length="388" mass="42082">MGIVRAISGHTGARGVMRYLERDGRALARDFLNIGAPIEGWEGDLPRYGTCDWAAEMDSVREAAGNGRASRGRSARTWKHNVLSPDPGSRVDLATLRGLAVEWASEHFPDHQVAIVYHDDNEGRIPHAHVVVNNTSLETGRRLQVPDPLELNRSFQRLEAERGLSHLSNEPLARPTARARRSRGERAAEARGERSWVADIRTRADAARALAASPAEYRSLLAAMGVELTNAARRGPRRDWVYALADQPSRRIRGERLGLDYGRASVCAAVIGGAPPIDRGAAIRAARGAVAVDGRAELDRLADAASTIWRRRTRAAWRRSTAWPPRRRGRDDAGRRRRSGAPASSPPRRASSPRGPSGRGGAPPAAGARRAPRAGRRHGTGAPNGLAV</sequence>
<dbReference type="AlphaFoldDB" id="A0A5K1J837"/>
<evidence type="ECO:0000259" key="2">
    <source>
        <dbReference type="Pfam" id="PF03432"/>
    </source>
</evidence>
<feature type="region of interest" description="Disordered" evidence="1">
    <location>
        <begin position="314"/>
        <end position="388"/>
    </location>
</feature>
<evidence type="ECO:0000313" key="3">
    <source>
        <dbReference type="EMBL" id="VWL99430.1"/>
    </source>
</evidence>
<gene>
    <name evidence="3" type="ORF">LMKDKBCB_02107</name>
</gene>
<feature type="compositionally biased region" description="Low complexity" evidence="1">
    <location>
        <begin position="340"/>
        <end position="369"/>
    </location>
</feature>
<feature type="domain" description="MobA/VirD2-like nuclease" evidence="2">
    <location>
        <begin position="56"/>
        <end position="164"/>
    </location>
</feature>
<evidence type="ECO:0000256" key="1">
    <source>
        <dbReference type="SAM" id="MobiDB-lite"/>
    </source>
</evidence>
<dbReference type="InterPro" id="IPR005094">
    <property type="entry name" value="Endonuclease_MobA/VirD2"/>
</dbReference>
<feature type="compositionally biased region" description="Basic residues" evidence="1">
    <location>
        <begin position="370"/>
        <end position="379"/>
    </location>
</feature>
<protein>
    <submittedName>
        <fullName evidence="3">Relaxase/Mobilisation nuclease domain protein</fullName>
    </submittedName>
</protein>
<reference evidence="3 4" key="1">
    <citation type="submission" date="2019-10" db="EMBL/GenBank/DDBJ databases">
        <authorList>
            <person name="Wolf R A."/>
        </authorList>
    </citation>
    <scope>NUCLEOTIDE SEQUENCE [LARGE SCALE GENOMIC DNA]</scope>
    <source>
        <strain evidence="3">Collinsella_aerofaciens_AK_138A</strain>
    </source>
</reference>
<dbReference type="Pfam" id="PF03432">
    <property type="entry name" value="Relaxase"/>
    <property type="match status" value="1"/>
</dbReference>
<organism evidence="3 4">
    <name type="scientific">Collinsella aerofaciens</name>
    <dbReference type="NCBI Taxonomy" id="74426"/>
    <lineage>
        <taxon>Bacteria</taxon>
        <taxon>Bacillati</taxon>
        <taxon>Actinomycetota</taxon>
        <taxon>Coriobacteriia</taxon>
        <taxon>Coriobacteriales</taxon>
        <taxon>Coriobacteriaceae</taxon>
        <taxon>Collinsella</taxon>
    </lineage>
</organism>
<feature type="region of interest" description="Disordered" evidence="1">
    <location>
        <begin position="166"/>
        <end position="192"/>
    </location>
</feature>
<proteinExistence type="predicted"/>